<dbReference type="SUPFAM" id="SSF52788">
    <property type="entry name" value="Phosphotyrosine protein phosphatases I"/>
    <property type="match status" value="1"/>
</dbReference>
<reference evidence="5 6" key="1">
    <citation type="submission" date="2022-08" db="EMBL/GenBank/DDBJ databases">
        <title>Bacterial and archaeal communities from various locations to study Microbial Dark Matter (Phase II).</title>
        <authorList>
            <person name="Stepanauskas R."/>
        </authorList>
    </citation>
    <scope>NUCLEOTIDE SEQUENCE [LARGE SCALE GENOMIC DNA]</scope>
    <source>
        <strain evidence="5 6">PD1</strain>
    </source>
</reference>
<organism evidence="5 6">
    <name type="scientific">Candidatus Fervidibacter sacchari</name>
    <dbReference type="NCBI Taxonomy" id="1448929"/>
    <lineage>
        <taxon>Bacteria</taxon>
        <taxon>Candidatus Fervidibacterota</taxon>
        <taxon>Candidatus Fervidibacter</taxon>
    </lineage>
</organism>
<evidence type="ECO:0000256" key="2">
    <source>
        <dbReference type="ARBA" id="ARBA00022801"/>
    </source>
</evidence>
<keyword evidence="6" id="KW-1185">Reference proteome</keyword>
<gene>
    <name evidence="5" type="ORF">M2350_002128</name>
</gene>
<dbReference type="PANTHER" id="PTHR11717:SF31">
    <property type="entry name" value="LOW MOLECULAR WEIGHT PROTEIN-TYROSINE-PHOSPHATASE ETP-RELATED"/>
    <property type="match status" value="1"/>
</dbReference>
<dbReference type="RefSeq" id="WP_259096455.1">
    <property type="nucleotide sequence ID" value="NZ_CP130454.1"/>
</dbReference>
<dbReference type="PANTHER" id="PTHR11717">
    <property type="entry name" value="LOW MOLECULAR WEIGHT PROTEIN TYROSINE PHOSPHATASE"/>
    <property type="match status" value="1"/>
</dbReference>
<keyword evidence="3" id="KW-0904">Protein phosphatase</keyword>
<dbReference type="EMBL" id="JANUCP010000003">
    <property type="protein sequence ID" value="MCS3919715.1"/>
    <property type="molecule type" value="Genomic_DNA"/>
</dbReference>
<comment type="similarity">
    <text evidence="1">Belongs to the low molecular weight phosphotyrosine protein phosphatase family.</text>
</comment>
<dbReference type="Gene3D" id="3.40.50.2300">
    <property type="match status" value="1"/>
</dbReference>
<name>A0ABT2EP30_9BACT</name>
<dbReference type="SMART" id="SM00226">
    <property type="entry name" value="LMWPc"/>
    <property type="match status" value="1"/>
</dbReference>
<accession>A0ABT2EP30</accession>
<dbReference type="PRINTS" id="PR00719">
    <property type="entry name" value="LMWPTPASE"/>
</dbReference>
<dbReference type="CDD" id="cd16344">
    <property type="entry name" value="LMWPAP"/>
    <property type="match status" value="1"/>
</dbReference>
<sequence>MTMKVLFVCTGNLCRSPMAEYLAREIARQKGIEVEVKSAGTWAVYGEPATEETIAVLQELGIDAKPHRSQPLDWDLLDWADLVLTMEEWHKRQILAKAPEANGKVFTLTEFVGEEGDVPDPYGTARHAYRQVRDQIHRLVEKVLEKIASTTKR</sequence>
<evidence type="ECO:0000259" key="4">
    <source>
        <dbReference type="SMART" id="SM00226"/>
    </source>
</evidence>
<dbReference type="InterPro" id="IPR050438">
    <property type="entry name" value="LMW_PTPase"/>
</dbReference>
<dbReference type="InterPro" id="IPR017867">
    <property type="entry name" value="Tyr_phospatase_low_mol_wt"/>
</dbReference>
<dbReference type="Pfam" id="PF01451">
    <property type="entry name" value="LMWPc"/>
    <property type="match status" value="1"/>
</dbReference>
<proteinExistence type="inferred from homology"/>
<evidence type="ECO:0000256" key="3">
    <source>
        <dbReference type="ARBA" id="ARBA00022912"/>
    </source>
</evidence>
<comment type="caution">
    <text evidence="5">The sequence shown here is derived from an EMBL/GenBank/DDBJ whole genome shotgun (WGS) entry which is preliminary data.</text>
</comment>
<evidence type="ECO:0000313" key="6">
    <source>
        <dbReference type="Proteomes" id="UP001204798"/>
    </source>
</evidence>
<dbReference type="Proteomes" id="UP001204798">
    <property type="component" value="Unassembled WGS sequence"/>
</dbReference>
<evidence type="ECO:0000256" key="1">
    <source>
        <dbReference type="ARBA" id="ARBA00011063"/>
    </source>
</evidence>
<evidence type="ECO:0000313" key="5">
    <source>
        <dbReference type="EMBL" id="MCS3919715.1"/>
    </source>
</evidence>
<dbReference type="InterPro" id="IPR036196">
    <property type="entry name" value="Ptyr_pPase_sf"/>
</dbReference>
<dbReference type="InterPro" id="IPR023485">
    <property type="entry name" value="Ptyr_pPase"/>
</dbReference>
<feature type="domain" description="Phosphotyrosine protein phosphatase I" evidence="4">
    <location>
        <begin position="3"/>
        <end position="146"/>
    </location>
</feature>
<keyword evidence="2" id="KW-0378">Hydrolase</keyword>
<protein>
    <submittedName>
        <fullName evidence="5">Protein-tyrosine-phosphatase</fullName>
    </submittedName>
</protein>